<dbReference type="PROSITE" id="PS52019">
    <property type="entry name" value="PKS_MFAS_DH"/>
    <property type="match status" value="2"/>
</dbReference>
<feature type="domain" description="PKS/mFAS DH" evidence="12">
    <location>
        <begin position="900"/>
        <end position="1165"/>
    </location>
</feature>
<dbReference type="InterPro" id="IPR014043">
    <property type="entry name" value="Acyl_transferase_dom"/>
</dbReference>
<feature type="domain" description="Ketosynthase family 3 (KS3)" evidence="11">
    <location>
        <begin position="37"/>
        <end position="447"/>
    </location>
</feature>
<dbReference type="InterPro" id="IPR014030">
    <property type="entry name" value="Ketoacyl_synth_N"/>
</dbReference>
<dbReference type="InterPro" id="IPR042104">
    <property type="entry name" value="PKS_dehydratase_sf"/>
</dbReference>
<evidence type="ECO:0000259" key="10">
    <source>
        <dbReference type="PROSITE" id="PS50075"/>
    </source>
</evidence>
<dbReference type="Pfam" id="PF08659">
    <property type="entry name" value="KR"/>
    <property type="match status" value="2"/>
</dbReference>
<keyword evidence="2" id="KW-0596">Phosphopantetheine</keyword>
<dbReference type="InterPro" id="IPR036291">
    <property type="entry name" value="NAD(P)-bd_dom_sf"/>
</dbReference>
<organism evidence="13">
    <name type="scientific">Streptomyces marincola</name>
    <dbReference type="NCBI Taxonomy" id="2878388"/>
    <lineage>
        <taxon>Bacteria</taxon>
        <taxon>Bacillati</taxon>
        <taxon>Actinomycetota</taxon>
        <taxon>Actinomycetes</taxon>
        <taxon>Kitasatosporales</taxon>
        <taxon>Streptomycetaceae</taxon>
        <taxon>Streptomyces</taxon>
    </lineage>
</organism>
<evidence type="ECO:0000313" key="13">
    <source>
        <dbReference type="EMBL" id="AKD43761.1"/>
    </source>
</evidence>
<dbReference type="PROSITE" id="PS50075">
    <property type="entry name" value="CARRIER"/>
    <property type="match status" value="2"/>
</dbReference>
<dbReference type="FunFam" id="3.40.47.10:FF:000019">
    <property type="entry name" value="Polyketide synthase type I"/>
    <property type="match status" value="2"/>
</dbReference>
<dbReference type="PANTHER" id="PTHR43775">
    <property type="entry name" value="FATTY ACID SYNTHASE"/>
    <property type="match status" value="1"/>
</dbReference>
<dbReference type="GO" id="GO:0033068">
    <property type="term" value="P:macrolide biosynthetic process"/>
    <property type="evidence" value="ECO:0007669"/>
    <property type="project" value="UniProtKB-ARBA"/>
</dbReference>
<accession>A0A0U1ZWW5</accession>
<feature type="region of interest" description="C-terminal hotdog fold" evidence="8">
    <location>
        <begin position="2643"/>
        <end position="2780"/>
    </location>
</feature>
<dbReference type="SUPFAM" id="SSF51735">
    <property type="entry name" value="NAD(P)-binding Rossmann-fold domains"/>
    <property type="match status" value="4"/>
</dbReference>
<evidence type="ECO:0000259" key="11">
    <source>
        <dbReference type="PROSITE" id="PS52004"/>
    </source>
</evidence>
<dbReference type="PANTHER" id="PTHR43775:SF51">
    <property type="entry name" value="INACTIVE PHENOLPHTHIOCEROL SYNTHESIS POLYKETIDE SYNTHASE TYPE I PKS1-RELATED"/>
    <property type="match status" value="1"/>
</dbReference>
<dbReference type="CDD" id="cd00833">
    <property type="entry name" value="PKS"/>
    <property type="match status" value="2"/>
</dbReference>
<dbReference type="InterPro" id="IPR009081">
    <property type="entry name" value="PP-bd_ACP"/>
</dbReference>
<dbReference type="SUPFAM" id="SSF53901">
    <property type="entry name" value="Thiolase-like"/>
    <property type="match status" value="2"/>
</dbReference>
<dbReference type="InterPro" id="IPR050091">
    <property type="entry name" value="PKS_NRPS_Biosynth_Enz"/>
</dbReference>
<feature type="domain" description="Carrier" evidence="10">
    <location>
        <begin position="3213"/>
        <end position="3288"/>
    </location>
</feature>
<protein>
    <submittedName>
        <fullName evidence="13">HerD</fullName>
    </submittedName>
</protein>
<dbReference type="CDD" id="cd08956">
    <property type="entry name" value="KR_3_FAS_SDR_x"/>
    <property type="match status" value="2"/>
</dbReference>
<dbReference type="SUPFAM" id="SSF47336">
    <property type="entry name" value="ACP-like"/>
    <property type="match status" value="2"/>
</dbReference>
<evidence type="ECO:0000256" key="8">
    <source>
        <dbReference type="PROSITE-ProRule" id="PRU01363"/>
    </source>
</evidence>
<dbReference type="EMBL" id="KP742963">
    <property type="protein sequence ID" value="AKD43761.1"/>
    <property type="molecule type" value="Genomic_DNA"/>
</dbReference>
<dbReference type="PROSITE" id="PS00012">
    <property type="entry name" value="PHOSPHOPANTETHEINE"/>
    <property type="match status" value="2"/>
</dbReference>
<evidence type="ECO:0000256" key="3">
    <source>
        <dbReference type="ARBA" id="ARBA00022553"/>
    </source>
</evidence>
<evidence type="ECO:0000256" key="2">
    <source>
        <dbReference type="ARBA" id="ARBA00022450"/>
    </source>
</evidence>
<sequence length="3376" mass="352536">MDAKVEEIVEALRGSLVENERLRQEAAGLRAAANAATEPIAIIGMACRYPGGVASPEDLWELVAEGRDAIGPFPADRGWDMGSLYDPEPGKPGKSYVRHGGFLHEAALFDPEFFGISPREALTMDPQQRLLLEITWEAMERAGIDPGSLRGSRTGVFAGAMYHDYGITSSDGSLVSGRVAYTLGLEGPAVTVDTACSASLVALQWAAQALRTGECTLALAGGVSVMATPETFIEFSEQRGLSPDGRCRSFAATADGTGWGEGAGVLLLEKLSDARRNGHRVLAVVRGSAVNQDGASNGFSAPNGPSQRRVIRQALAAAGLGTADIDAVEGHGTGTSLGDPIEAQALLATYGQDRAEPLWLGSVKSNIGHTQAAAGVAGVIKMVEAIRRGRLPGTLHVDEATPQVDWEAGNVRLLTEPRAWPETGRPRRAAVSSFGVSGTNAHVIIEQAEAGDDAQAPAGTRPAAGVPVPLPLAARTEAALRAQAGQLADQLRAAPALDPVDVGFSLATGRAALARRAVVVGRDREEVIGELTALANDAPLDPAARATGLTAFLFTGQGSQRLGMGRDLHAAFPVFARAFDEACAELDPAVREVMWGEDKEALERTEFTQPALFAVEVALARLLESWGAEPDFVAGHSIGELAAAHVAGVFTLPDAARLVSARARLMGALPPGGAMVAVEATEDEAAAVLGEHVGIAAVNGPTSVVLSGTEEAVTAAVERLGARRTSRLKVSHAFHSPLMEPMLDEFRRVAASVTYAQPRVPVVADGDVATAEHWVRHVREAVRFAAAVARLEAEGVTRYVEIGPDGVLTAMARQCLTTSADTAVLVPAQRRREPEPAAALAALGRLHAAGVRVDWAGVFAGRDARRVDLPTYPFQRARYWLDKSGRSGDVTAAGLDRPDHPLLGAMVRLPGSDGAVFTGRLSTGTHPWLPDHTVLGSVLLPGTAYVELAVRAGDQVGCRRVEELTLGAPLVLPGEAGVQIQVAVDAPDPSGRRPVRVYSRADDAPFGNEWVLHAEGTLAPEAAEPREAPAAWPPRDAEPLPADGLYARLDYGPTFHGLRAAWRRGDELFAEIALPEGVEAGRFGLHPALLDAALHALDLVREGATVLPFSWSDVTLHAEGAGAARVRLLLRDEHTVSLDLTDALGRPVASVGALTLRPVTADALALSSARVADALFRVDWAPAEGPAPGAAEPPSEAEVTVHRVPPTNGGTPAAVRAATADALAAVRAALDGDTTLVVVTEGALDGSDLGHAAVAGLVRAAASEHPGRFVLVDADGPVRPRDLLATGEPELRVTGGEILAPRLTAAPAPADADAPVWDTGRTVLITGGTGALGAAVARHLVTAHGVRHLLLTSRRGARAPEAAALVEELAELGAEAEVAACDAADRDALAALLDGRSIGGVVHAAGVLDDGVVSALTPERLDRVLRPKADAAWHLHELTREMEPTAFVLFASLAGVLGAPGQGNYAAANAFLDALARHRHALGLPALSLAWGPWAGAGMADGLDQDGLRALTPAEGLALLDAATGGVEPALVPARFDPAAFGTPPPLLRGLARGRARRVVDATGPAAGTLGERLAALPESERADEVLGLVRSQAATVLRHAGSDAIDPERAFRDLGFDSLTAIELRNLLGSATGLRLPATLVFDYPTPAELARHLLAELSGGIDAASAAPAVARADDEPIAIVAMACRYPGGVTSPEGLWRLVDEGVDAVSEFPGDRGWDVESIYDPEPGKPGKSYVREGGFLHDAAEFDADFFGISPREARDMDPQQRLLLEVSWEALERAGIDPSSLKGSPTGVFAGVMYHDYPGGSSGSIVSGRVAYTLGLEGPAVTVDTACSSSLVAVHWAARALRSGECSLALVGGVTVMGTPQTFIDFSEQRGLSRDGRCKSFSSSTDGTGWGEGVGVLLVERLSDARRNGHPVLAVVRGSALNQDGASNGLTAPNGPSQQRVIRQALADAGLSAADVDAVEAHGTGTTLGDPIEAQALLATYGQDREEPLWLGSIKSNMGHTQAAAGVAGVIKMVEAMRHGRLPRTLHVEEPTPQVDWSAGNVRLLSEAREWPRGDRPRRAGVSSFGISGTNAHVIVEEAPPAVAESEPAERRELPVAPIVVSARSTGALDELTARLGRLVGERGALDVGFSAVAGRAVLEHRAVLVGGETYRGLASSGGKVGFLFTGQGSQRVGMGRELYGVFPVFAEVFDEVMGLCEGLGCGVRGVVWGDGERLGWTEFTQPAVFAVEVALFRLVESWGVRPDFVVGHSIGEVAAAHVAGVLGLGDAVRLIVERGRLMQGLPAGGAMVAVEASEDEVVPFLVEGRVGLGAVNGPSSVVVSGDEEAVAGVVSRFEGRRTRRLVVSHAFHSPLMEPMLAEFRKVAESVTYQEPRIRMVRDVGSAEYWVGHVREAVRFADDVAALRDAGVTRFLEIGPDGVLAAMTERMVEGTVAATLRRDRPEVESVFGGVARLFTDGVPVDWSAVFAGRGARRVDLPTYPFQRTHYWRAAPAGTGQGDASGHPLLGAGVELPDTGGAVFTGRLSTETQPWLADHDVLGTLLLPGTGLVELALRAAEQVGCGTVEELTLEAPLVLPERGGVAVRVVVGGPDGSGGRTLGVYSSPDDETWVRNATGAILPDAAPAPEAPAVWPPEGATPLPVDGAYERLLARGYDYGPAFQGLKAAWRAADGTVYAEVALPEDTEAAGYGVHPALLDAAMHAGLLQDDEGEAPHLPFAWNGVTLHRPGASALRVRLSPRDADGGGDVLVTDGTGAPVLSVAGLVGRPVSPDQLRAGGHRESLFRLTWTEVAEQPAAGTPVVVHEVPRAEGDTPAAVRAALNAVLDRMREWLADASGEERLAVVTRGAVAVGDEAADPRQAPVWGLVRAAAAENPGRFVLLDLAEGDPVPPLVDEPELAFRDGRLFVPRLARVPAAAVRERAAWDPEATTLITGGTSGLGALVARHLVTAHGVRRLVLTSRRGEKAAGAAELRAELAAHGAHVAIEACDVADRAALADVLARHPVGAVVHAAGVVENGLARDLTPERLDAVLRPKVDGAWHLHELTADLDLSAFVLFSSVGGLVLAAGQGNYAAANVFLDALAEHRHRAGLPATSLAFGLWAADTGLGELDAADLERMRRMGLPALAQEEGLALLDDALRTGEAALAPFRLDVAALRARGADRLPALLRGLVRSPRRRPGEQAGGGADDGARLRQRLAALPDDTERGRLLLELVQTRVAAVLGHDGTDAIRPDRAFKDLGFDSLTAVELRNGLRAATGLKLPATLVFDHPTPAAIAAELGEQLAEEQAAAVPAGPAGAPLDAELTRLEALLASATPDQDAWNRVADRLRALTAGWIEAHRPDASEEADLDELSADELFDVLDDELDTRSAR</sequence>
<dbReference type="InterPro" id="IPR036736">
    <property type="entry name" value="ACP-like_sf"/>
</dbReference>
<dbReference type="InterPro" id="IPR016035">
    <property type="entry name" value="Acyl_Trfase/lysoPLipase"/>
</dbReference>
<comment type="pathway">
    <text evidence="1">Antibiotic biosynthesis.</text>
</comment>
<feature type="domain" description="Carrier" evidence="10">
    <location>
        <begin position="1584"/>
        <end position="1659"/>
    </location>
</feature>
<dbReference type="SMART" id="SM00825">
    <property type="entry name" value="PKS_KS"/>
    <property type="match status" value="2"/>
</dbReference>
<dbReference type="Pfam" id="PF00698">
    <property type="entry name" value="Acyl_transf_1"/>
    <property type="match status" value="2"/>
</dbReference>
<dbReference type="Pfam" id="PF14765">
    <property type="entry name" value="PS-DH"/>
    <property type="match status" value="2"/>
</dbReference>
<dbReference type="Gene3D" id="3.10.129.110">
    <property type="entry name" value="Polyketide synthase dehydratase"/>
    <property type="match status" value="2"/>
</dbReference>
<dbReference type="InterPro" id="IPR018201">
    <property type="entry name" value="Ketoacyl_synth_AS"/>
</dbReference>
<dbReference type="InterPro" id="IPR055123">
    <property type="entry name" value="SpnB-like_Rossmann"/>
</dbReference>
<dbReference type="SMART" id="SM00823">
    <property type="entry name" value="PKS_PP"/>
    <property type="match status" value="2"/>
</dbReference>
<dbReference type="GO" id="GO:0004312">
    <property type="term" value="F:fatty acid synthase activity"/>
    <property type="evidence" value="ECO:0007669"/>
    <property type="project" value="TreeGrafter"/>
</dbReference>
<feature type="region of interest" description="Disordered" evidence="9">
    <location>
        <begin position="3177"/>
        <end position="3197"/>
    </location>
</feature>
<dbReference type="InterPro" id="IPR014031">
    <property type="entry name" value="Ketoacyl_synth_C"/>
</dbReference>
<dbReference type="InterPro" id="IPR013968">
    <property type="entry name" value="PKS_KR"/>
</dbReference>
<evidence type="ECO:0000256" key="9">
    <source>
        <dbReference type="SAM" id="MobiDB-lite"/>
    </source>
</evidence>
<dbReference type="InterPro" id="IPR020807">
    <property type="entry name" value="PKS_DH"/>
</dbReference>
<dbReference type="Pfam" id="PF16197">
    <property type="entry name" value="KAsynt_C_assoc"/>
    <property type="match status" value="2"/>
</dbReference>
<dbReference type="Gene3D" id="3.40.366.10">
    <property type="entry name" value="Malonyl-Coenzyme A Acyl Carrier Protein, domain 2"/>
    <property type="match status" value="2"/>
</dbReference>
<dbReference type="Gene3D" id="1.10.1200.10">
    <property type="entry name" value="ACP-like"/>
    <property type="match status" value="2"/>
</dbReference>
<keyword evidence="7" id="KW-0012">Acyltransferase</keyword>
<dbReference type="InterPro" id="IPR049551">
    <property type="entry name" value="PKS_DH_C"/>
</dbReference>
<dbReference type="InterPro" id="IPR016039">
    <property type="entry name" value="Thiolase-like"/>
</dbReference>
<keyword evidence="5" id="KW-0045">Antibiotic biosynthesis</keyword>
<dbReference type="InterPro" id="IPR049552">
    <property type="entry name" value="PKS_DH_N"/>
</dbReference>
<feature type="active site" description="Proton acceptor; for dehydratase activity" evidence="8">
    <location>
        <position position="2542"/>
    </location>
</feature>
<dbReference type="SMART" id="SM00827">
    <property type="entry name" value="PKS_AT"/>
    <property type="match status" value="2"/>
</dbReference>
<dbReference type="Pfam" id="PF22953">
    <property type="entry name" value="SpnB_Rossmann"/>
    <property type="match status" value="1"/>
</dbReference>
<name>A0A0U1ZWW5_9ACTN</name>
<dbReference type="PROSITE" id="PS00606">
    <property type="entry name" value="KS3_1"/>
    <property type="match status" value="2"/>
</dbReference>
<evidence type="ECO:0000259" key="12">
    <source>
        <dbReference type="PROSITE" id="PS52019"/>
    </source>
</evidence>
<dbReference type="InterPro" id="IPR016036">
    <property type="entry name" value="Malonyl_transacylase_ACP-bd"/>
</dbReference>
<evidence type="ECO:0000256" key="1">
    <source>
        <dbReference type="ARBA" id="ARBA00004792"/>
    </source>
</evidence>
<dbReference type="GO" id="GO:0004315">
    <property type="term" value="F:3-oxoacyl-[acyl-carrier-protein] synthase activity"/>
    <property type="evidence" value="ECO:0007669"/>
    <property type="project" value="InterPro"/>
</dbReference>
<dbReference type="PROSITE" id="PS52004">
    <property type="entry name" value="KS3_2"/>
    <property type="match status" value="2"/>
</dbReference>
<dbReference type="GO" id="GO:0006633">
    <property type="term" value="P:fatty acid biosynthetic process"/>
    <property type="evidence" value="ECO:0007669"/>
    <property type="project" value="InterPro"/>
</dbReference>
<dbReference type="SUPFAM" id="SSF52151">
    <property type="entry name" value="FabD/lysophospholipase-like"/>
    <property type="match status" value="2"/>
</dbReference>
<evidence type="ECO:0000256" key="7">
    <source>
        <dbReference type="ARBA" id="ARBA00023315"/>
    </source>
</evidence>
<feature type="active site" description="Proton donor; for dehydratase activity" evidence="8">
    <location>
        <position position="1091"/>
    </location>
</feature>
<dbReference type="Pfam" id="PF00109">
    <property type="entry name" value="ketoacyl-synt"/>
    <property type="match status" value="2"/>
</dbReference>
<dbReference type="FunFam" id="1.10.1200.10:FF:000007">
    <property type="entry name" value="Probable polyketide synthase pks17"/>
    <property type="match status" value="2"/>
</dbReference>
<keyword evidence="6" id="KW-0511">Multifunctional enzyme</keyword>
<dbReference type="Pfam" id="PF02801">
    <property type="entry name" value="Ketoacyl-synt_C"/>
    <property type="match status" value="2"/>
</dbReference>
<dbReference type="Gene3D" id="3.30.70.3290">
    <property type="match status" value="2"/>
</dbReference>
<dbReference type="SUPFAM" id="SSF55048">
    <property type="entry name" value="Probable ACP-binding domain of malonyl-CoA ACP transacylase"/>
    <property type="match status" value="2"/>
</dbReference>
<dbReference type="GO" id="GO:0031177">
    <property type="term" value="F:phosphopantetheine binding"/>
    <property type="evidence" value="ECO:0007669"/>
    <property type="project" value="InterPro"/>
</dbReference>
<dbReference type="InterPro" id="IPR057326">
    <property type="entry name" value="KR_dom"/>
</dbReference>
<dbReference type="InterPro" id="IPR006162">
    <property type="entry name" value="Ppantetheine_attach_site"/>
</dbReference>
<dbReference type="Gene3D" id="3.40.50.720">
    <property type="entry name" value="NAD(P)-binding Rossmann-like Domain"/>
    <property type="match status" value="2"/>
</dbReference>
<evidence type="ECO:0000256" key="6">
    <source>
        <dbReference type="ARBA" id="ARBA00023268"/>
    </source>
</evidence>
<feature type="domain" description="Ketosynthase family 3 (KS3)" evidence="11">
    <location>
        <begin position="1677"/>
        <end position="2086"/>
    </location>
</feature>
<feature type="region of interest" description="C-terminal hotdog fold" evidence="8">
    <location>
        <begin position="1037"/>
        <end position="1165"/>
    </location>
</feature>
<dbReference type="OrthoDB" id="9778690at2"/>
<proteinExistence type="predicted"/>
<feature type="domain" description="PKS/mFAS DH" evidence="12">
    <location>
        <begin position="2510"/>
        <end position="2780"/>
    </location>
</feature>
<dbReference type="InterPro" id="IPR020841">
    <property type="entry name" value="PKS_Beta-ketoAc_synthase_dom"/>
</dbReference>
<dbReference type="InterPro" id="IPR032821">
    <property type="entry name" value="PKS_assoc"/>
</dbReference>
<dbReference type="InterPro" id="IPR001227">
    <property type="entry name" value="Ac_transferase_dom_sf"/>
</dbReference>
<evidence type="ECO:0000256" key="5">
    <source>
        <dbReference type="ARBA" id="ARBA00023194"/>
    </source>
</evidence>
<dbReference type="SMART" id="SM00822">
    <property type="entry name" value="PKS_KR"/>
    <property type="match status" value="2"/>
</dbReference>
<dbReference type="InterPro" id="IPR020806">
    <property type="entry name" value="PKS_PP-bd"/>
</dbReference>
<keyword evidence="4" id="KW-0808">Transferase</keyword>
<dbReference type="RefSeq" id="WP_159029909.1">
    <property type="nucleotide sequence ID" value="NZ_CP021121.1"/>
</dbReference>
<feature type="region of interest" description="N-terminal hotdog fold" evidence="8">
    <location>
        <begin position="900"/>
        <end position="1025"/>
    </location>
</feature>
<feature type="region of interest" description="N-terminal hotdog fold" evidence="8">
    <location>
        <begin position="2510"/>
        <end position="2631"/>
    </location>
</feature>
<dbReference type="Pfam" id="PF21089">
    <property type="entry name" value="PKS_DH_N"/>
    <property type="match status" value="2"/>
</dbReference>
<feature type="active site" description="Proton donor; for dehydratase activity" evidence="8">
    <location>
        <position position="2703"/>
    </location>
</feature>
<feature type="active site" description="Proton acceptor; for dehydratase activity" evidence="8">
    <location>
        <position position="932"/>
    </location>
</feature>
<evidence type="ECO:0000256" key="4">
    <source>
        <dbReference type="ARBA" id="ARBA00022679"/>
    </source>
</evidence>
<dbReference type="InterPro" id="IPR049900">
    <property type="entry name" value="PKS_mFAS_DH"/>
</dbReference>
<keyword evidence="3" id="KW-0597">Phosphoprotein</keyword>
<dbReference type="Gene3D" id="3.40.47.10">
    <property type="match status" value="2"/>
</dbReference>
<dbReference type="SMART" id="SM01294">
    <property type="entry name" value="PKS_PP_betabranch"/>
    <property type="match status" value="2"/>
</dbReference>
<reference evidence="13" key="1">
    <citation type="journal article" date="2015" name="ChemBioChem">
        <title>Characterization of Heronamide Biosynthesis Reveals a Tailoring Hydroxylase and Indicates Migrated Double Bonds.</title>
        <authorList>
            <person name="Zhu Y."/>
            <person name="Zhang W."/>
            <person name="Chen Y."/>
            <person name="Yuan C."/>
            <person name="Zhang H."/>
            <person name="Zhang G."/>
            <person name="Ma L."/>
            <person name="Zhang Q."/>
            <person name="Tian X."/>
            <person name="Zhang S."/>
            <person name="Zhang C."/>
        </authorList>
    </citation>
    <scope>NUCLEOTIDE SEQUENCE</scope>
    <source>
        <strain evidence="13">SCSIO 03032</strain>
    </source>
</reference>
<dbReference type="Pfam" id="PF00550">
    <property type="entry name" value="PP-binding"/>
    <property type="match status" value="2"/>
</dbReference>
<dbReference type="SMART" id="SM00826">
    <property type="entry name" value="PKS_DH"/>
    <property type="match status" value="2"/>
</dbReference>